<reference evidence="5 6" key="1">
    <citation type="submission" date="2022-01" db="EMBL/GenBank/DDBJ databases">
        <title>Maritalea mediterranea sp. nov., isolated from marine plastic residues from the Malva-rosa beach (Valencia, Spain).</title>
        <authorList>
            <person name="Vidal-Verdu A."/>
            <person name="Molina-Menor E."/>
            <person name="Pascual J."/>
            <person name="Pereto J."/>
            <person name="Porcar M."/>
        </authorList>
    </citation>
    <scope>NUCLEOTIDE SEQUENCE [LARGE SCALE GENOMIC DNA]</scope>
    <source>
        <strain evidence="5 6">P4.10X</strain>
    </source>
</reference>
<keyword evidence="1" id="KW-0472">Membrane</keyword>
<feature type="region of interest" description="Disordered" evidence="2">
    <location>
        <begin position="331"/>
        <end position="363"/>
    </location>
</feature>
<accession>A0ABS9E967</accession>
<dbReference type="RefSeq" id="WP_236115129.1">
    <property type="nucleotide sequence ID" value="NZ_JAKGTI010000003.1"/>
</dbReference>
<evidence type="ECO:0000256" key="3">
    <source>
        <dbReference type="SAM" id="SignalP"/>
    </source>
</evidence>
<dbReference type="CDD" id="cd07185">
    <property type="entry name" value="OmpA_C-like"/>
    <property type="match status" value="1"/>
</dbReference>
<keyword evidence="6" id="KW-1185">Reference proteome</keyword>
<dbReference type="EMBL" id="JAKGTI010000003">
    <property type="protein sequence ID" value="MCF4099432.1"/>
    <property type="molecule type" value="Genomic_DNA"/>
</dbReference>
<dbReference type="PANTHER" id="PTHR30329:SF21">
    <property type="entry name" value="LIPOPROTEIN YIAD-RELATED"/>
    <property type="match status" value="1"/>
</dbReference>
<dbReference type="InterPro" id="IPR036737">
    <property type="entry name" value="OmpA-like_sf"/>
</dbReference>
<feature type="region of interest" description="Disordered" evidence="2">
    <location>
        <begin position="150"/>
        <end position="232"/>
    </location>
</feature>
<dbReference type="PROSITE" id="PS51123">
    <property type="entry name" value="OMPA_2"/>
    <property type="match status" value="1"/>
</dbReference>
<keyword evidence="3" id="KW-0732">Signal</keyword>
<dbReference type="Gene3D" id="3.30.1330.60">
    <property type="entry name" value="OmpA-like domain"/>
    <property type="match status" value="1"/>
</dbReference>
<protein>
    <submittedName>
        <fullName evidence="5">OmpA family protein</fullName>
    </submittedName>
</protein>
<dbReference type="InterPro" id="IPR006665">
    <property type="entry name" value="OmpA-like"/>
</dbReference>
<proteinExistence type="predicted"/>
<feature type="compositionally biased region" description="Low complexity" evidence="2">
    <location>
        <begin position="167"/>
        <end position="185"/>
    </location>
</feature>
<evidence type="ECO:0000313" key="6">
    <source>
        <dbReference type="Proteomes" id="UP001201217"/>
    </source>
</evidence>
<name>A0ABS9E967_9HYPH</name>
<organism evidence="5 6">
    <name type="scientific">Maritalea mediterranea</name>
    <dbReference type="NCBI Taxonomy" id="2909667"/>
    <lineage>
        <taxon>Bacteria</taxon>
        <taxon>Pseudomonadati</taxon>
        <taxon>Pseudomonadota</taxon>
        <taxon>Alphaproteobacteria</taxon>
        <taxon>Hyphomicrobiales</taxon>
        <taxon>Devosiaceae</taxon>
        <taxon>Maritalea</taxon>
    </lineage>
</organism>
<dbReference type="SUPFAM" id="SSF103088">
    <property type="entry name" value="OmpA-like"/>
    <property type="match status" value="1"/>
</dbReference>
<dbReference type="Pfam" id="PF00691">
    <property type="entry name" value="OmpA"/>
    <property type="match status" value="1"/>
</dbReference>
<evidence type="ECO:0000259" key="4">
    <source>
        <dbReference type="PROSITE" id="PS51123"/>
    </source>
</evidence>
<feature type="chain" id="PRO_5046310730" evidence="3">
    <location>
        <begin position="24"/>
        <end position="752"/>
    </location>
</feature>
<dbReference type="PANTHER" id="PTHR30329">
    <property type="entry name" value="STATOR ELEMENT OF FLAGELLAR MOTOR COMPLEX"/>
    <property type="match status" value="1"/>
</dbReference>
<feature type="signal peptide" evidence="3">
    <location>
        <begin position="1"/>
        <end position="23"/>
    </location>
</feature>
<feature type="region of interest" description="Disordered" evidence="2">
    <location>
        <begin position="379"/>
        <end position="470"/>
    </location>
</feature>
<dbReference type="Proteomes" id="UP001201217">
    <property type="component" value="Unassembled WGS sequence"/>
</dbReference>
<dbReference type="InterPro" id="IPR050330">
    <property type="entry name" value="Bact_OuterMem_StrucFunc"/>
</dbReference>
<feature type="compositionally biased region" description="Low complexity" evidence="2">
    <location>
        <begin position="381"/>
        <end position="396"/>
    </location>
</feature>
<feature type="compositionally biased region" description="Low complexity" evidence="2">
    <location>
        <begin position="217"/>
        <end position="229"/>
    </location>
</feature>
<evidence type="ECO:0000313" key="5">
    <source>
        <dbReference type="EMBL" id="MCF4099432.1"/>
    </source>
</evidence>
<comment type="caution">
    <text evidence="5">The sequence shown here is derived from an EMBL/GenBank/DDBJ whole genome shotgun (WGS) entry which is preliminary data.</text>
</comment>
<sequence>MRNVLLTTTMLATLSIAPTPIMAQDQSAPSSTTLEAAPQGETLVEVNLDQQPPVELAAVYERYAAALLAYRQFGAVSEQQGNGQAKGYVALEVDSPEEAMEIVMETGDRLAGICEQLGTPDIATCLDRFIPSGQRLPNDVRPLEGVEQASAAEMTRGDEVTDGADGAQVEAENTAETETQGAGAASPQSDAGSDQMEMSDAEQPNADTAAETEGQVDAEASSDAAGEAVNAEGQATAQADIAAETPTELIAAYESYVAARLDFVDARTSGEDTAAAGAVQSSRQHLEELCTEFGSPDLATCVDRYIPVEMRLPDDLAPLAINADSALIDSSAEAQAPASEKSGDQVATGSDSDAPSEPVEPIEGDDVAAEDVAPVLDSAKEATSAPAEAGAAATTKVEGETSGEAELKQTDEAASATESNAPPPKDDADAQADAAPTEIKSITAEDGEPVSKEEQAETSGTRAAPQQAKVVEEDRSDFRIVFQFNNQTFVESKDNARLEQGADDIYVERLSNGRTRETILRADGSEVVTIYNRNGDIVRRSRFTPEGEEIVLVYVDEAYQDDLLEWRDPAEQLGPLRLDIALSDYVLDADEADEEELVQFFEQPPVERVQRLYSINEVKRSARLRDMVRRLEIGGLTFATDKATVAPDQISSLAHVADAMLDLLEDNPAETFLIEGHTDAVGDEIYNLKLSDRRAETVAVLLTQVFGVPPENLATQGYGERYLKVRTEQPERRNRRVTIKRITPLVSPVARR</sequence>
<feature type="domain" description="OmpA-like" evidence="4">
    <location>
        <begin position="625"/>
        <end position="745"/>
    </location>
</feature>
<gene>
    <name evidence="5" type="ORF">L1I42_13100</name>
</gene>
<evidence type="ECO:0000256" key="2">
    <source>
        <dbReference type="SAM" id="MobiDB-lite"/>
    </source>
</evidence>
<evidence type="ECO:0000256" key="1">
    <source>
        <dbReference type="PROSITE-ProRule" id="PRU00473"/>
    </source>
</evidence>